<accession>A0A6J5KYY1</accession>
<reference evidence="2" key="1">
    <citation type="submission" date="2020-04" db="EMBL/GenBank/DDBJ databases">
        <authorList>
            <person name="Chiriac C."/>
            <person name="Salcher M."/>
            <person name="Ghai R."/>
            <person name="Kavagutti S V."/>
        </authorList>
    </citation>
    <scope>NUCLEOTIDE SEQUENCE</scope>
</reference>
<evidence type="ECO:0000313" key="2">
    <source>
        <dbReference type="EMBL" id="CAB4126186.1"/>
    </source>
</evidence>
<evidence type="ECO:0000256" key="1">
    <source>
        <dbReference type="SAM" id="MobiDB-lite"/>
    </source>
</evidence>
<organism evidence="2">
    <name type="scientific">uncultured Caudovirales phage</name>
    <dbReference type="NCBI Taxonomy" id="2100421"/>
    <lineage>
        <taxon>Viruses</taxon>
        <taxon>Duplodnaviria</taxon>
        <taxon>Heunggongvirae</taxon>
        <taxon>Uroviricota</taxon>
        <taxon>Caudoviricetes</taxon>
        <taxon>Peduoviridae</taxon>
        <taxon>Maltschvirus</taxon>
        <taxon>Maltschvirus maltsch</taxon>
    </lineage>
</organism>
<protein>
    <submittedName>
        <fullName evidence="2">Uncharacterized protein</fullName>
    </submittedName>
</protein>
<name>A0A6J5KYY1_9CAUD</name>
<dbReference type="EMBL" id="LR796191">
    <property type="protein sequence ID" value="CAB4126186.1"/>
    <property type="molecule type" value="Genomic_DNA"/>
</dbReference>
<gene>
    <name evidence="2" type="ORF">UFOVP68_48</name>
</gene>
<feature type="region of interest" description="Disordered" evidence="1">
    <location>
        <begin position="1"/>
        <end position="34"/>
    </location>
</feature>
<proteinExistence type="predicted"/>
<sequence length="172" mass="19015">MAEAGFAGDRGVGGSGAGVAVKRKTPARAGRPASGGAVRVRYPYLAVDLQRCVVYKDQLFMPGGQKAIPSNRGKHEVRVDFWSSHCAECGALYSFYTMPRDERLPFGFLRRCETHRAKGKPIDAARFAATRPAFQDVADMVREGKAMWFALLEMWREQDVRAELVAECAQAE</sequence>
<feature type="compositionally biased region" description="Gly residues" evidence="1">
    <location>
        <begin position="8"/>
        <end position="17"/>
    </location>
</feature>